<evidence type="ECO:0000313" key="1">
    <source>
        <dbReference type="EMBL" id="KAJ8734593.1"/>
    </source>
</evidence>
<dbReference type="Proteomes" id="UP001231649">
    <property type="component" value="Chromosome 5"/>
</dbReference>
<organism evidence="1 2">
    <name type="scientific">Mythimna loreyi</name>
    <dbReference type="NCBI Taxonomy" id="667449"/>
    <lineage>
        <taxon>Eukaryota</taxon>
        <taxon>Metazoa</taxon>
        <taxon>Ecdysozoa</taxon>
        <taxon>Arthropoda</taxon>
        <taxon>Hexapoda</taxon>
        <taxon>Insecta</taxon>
        <taxon>Pterygota</taxon>
        <taxon>Neoptera</taxon>
        <taxon>Endopterygota</taxon>
        <taxon>Lepidoptera</taxon>
        <taxon>Glossata</taxon>
        <taxon>Ditrysia</taxon>
        <taxon>Noctuoidea</taxon>
        <taxon>Noctuidae</taxon>
        <taxon>Noctuinae</taxon>
        <taxon>Hadenini</taxon>
        <taxon>Mythimna</taxon>
    </lineage>
</organism>
<dbReference type="EMBL" id="CM056781">
    <property type="protein sequence ID" value="KAJ8734593.1"/>
    <property type="molecule type" value="Genomic_DNA"/>
</dbReference>
<keyword evidence="2" id="KW-1185">Reference proteome</keyword>
<proteinExistence type="predicted"/>
<name>A0ACC2R682_9NEOP</name>
<reference evidence="1" key="1">
    <citation type="submission" date="2023-03" db="EMBL/GenBank/DDBJ databases">
        <title>Chromosome-level genomes of two armyworms, Mythimna separata and Mythimna loreyi, provide insights into the biosynthesis and reception of sex pheromones.</title>
        <authorList>
            <person name="Zhao H."/>
        </authorList>
    </citation>
    <scope>NUCLEOTIDE SEQUENCE</scope>
    <source>
        <strain evidence="1">BeijingLab</strain>
    </source>
</reference>
<comment type="caution">
    <text evidence="1">The sequence shown here is derived from an EMBL/GenBank/DDBJ whole genome shotgun (WGS) entry which is preliminary data.</text>
</comment>
<accession>A0ACC2R682</accession>
<evidence type="ECO:0000313" key="2">
    <source>
        <dbReference type="Proteomes" id="UP001231649"/>
    </source>
</evidence>
<gene>
    <name evidence="1" type="ORF">PYW08_013843</name>
</gene>
<sequence>MRSVKLRKVSQQDSKKSSEDKKPRVSKSNVKISTKTKTVPRPVKMATKVPSKHAISANISKNAKSTFTIKKTAILATVTDKKEDEKSQKLKKSYIPLYLKKNLHKDTLKDSLNKSLDSASEAMKGSLEKLTNKIVPLVSSSTEEIRKDLLAFSDDLRVNISYVVCRNDIEEKIISSDEQTSGNSKDKDKVTPKQKDLLKRSHSPSHSLNSSTCSSPNSVATVKAASTRNKITAKRYSAQSYKSNMTNSESDNNSPPKKKVIKRTKTVKKTDIKDIGNKENIPESTRNFAIKDKEKPIKSPFRPKSASAYIAQFDTECSTSPIARQKTQISNKSIVKIPSRKDSDCEKRRPNTPSVSKKRSLKSDTSLIYDDFTQRESETFTTSDSANMVLVLEQQPNYIDPSLTRNISRKSSSDFAIKSNHNLIDELVQESSLHSNVSEVLDAMRQILEDTLDRIIISRGNNHRHLSSHTVILTNDDSQKAFVDRLMTGVVPEMKTSLFENSQVDLKSSLNRTFDTLLGDESTLNFNDNSLTITDLDLLSFKSVTSDSKYSEYYLADNEFNTSQEIDQGPTQNTTSVQDIFERREPHLNQTKLQTSPGALAIQAFSGFSLDAEPVAGDQPDPLPLLDSETNSLAVEINRLATSEELFISGRSSESYASCVLDEDAVVPNWLFQLISQQHAVEENREPLIGPAAAPRDEPMYDANGNIVEPSLLGVGAGAGDGRGMHSDHSQDSSGRGTSLSSSETSSGLHSEVSTVLIDPSAQFELLRDPMTSSSVMPMIDFHSASTRLYGNEDDSGLASSRTRTINTASDIDADISSIDTDVPDFSDN</sequence>
<protein>
    <submittedName>
        <fullName evidence="1">Uncharacterized protein</fullName>
    </submittedName>
</protein>